<dbReference type="PANTHER" id="PTHR30349:SF64">
    <property type="entry name" value="PROPHAGE INTEGRASE INTD-RELATED"/>
    <property type="match status" value="1"/>
</dbReference>
<dbReference type="PROSITE" id="PS51898">
    <property type="entry name" value="TYR_RECOMBINASE"/>
    <property type="match status" value="1"/>
</dbReference>
<dbReference type="InterPro" id="IPR010998">
    <property type="entry name" value="Integrase_recombinase_N"/>
</dbReference>
<evidence type="ECO:0000313" key="6">
    <source>
        <dbReference type="Proteomes" id="UP000198711"/>
    </source>
</evidence>
<evidence type="ECO:0000256" key="3">
    <source>
        <dbReference type="ARBA" id="ARBA00023172"/>
    </source>
</evidence>
<reference evidence="5 6" key="1">
    <citation type="submission" date="2016-10" db="EMBL/GenBank/DDBJ databases">
        <authorList>
            <person name="Varghese N."/>
            <person name="Submissions S."/>
        </authorList>
    </citation>
    <scope>NUCLEOTIDE SEQUENCE [LARGE SCALE GENOMIC DNA]</scope>
    <source>
        <strain evidence="5 6">DSM 25353</strain>
    </source>
</reference>
<proteinExistence type="inferred from homology"/>
<gene>
    <name evidence="5" type="ORF">SAMN05444410_1203</name>
</gene>
<dbReference type="InterPro" id="IPR002104">
    <property type="entry name" value="Integrase_catalytic"/>
</dbReference>
<comment type="similarity">
    <text evidence="1">Belongs to the 'phage' integrase family.</text>
</comment>
<evidence type="ECO:0000256" key="1">
    <source>
        <dbReference type="ARBA" id="ARBA00008857"/>
    </source>
</evidence>
<dbReference type="InterPro" id="IPR013762">
    <property type="entry name" value="Integrase-like_cat_sf"/>
</dbReference>
<dbReference type="Gene3D" id="1.10.150.130">
    <property type="match status" value="1"/>
</dbReference>
<accession>A0A8X8LGZ3</accession>
<keyword evidence="6" id="KW-1185">Reference proteome</keyword>
<feature type="domain" description="Tyr recombinase" evidence="4">
    <location>
        <begin position="56"/>
        <end position="228"/>
    </location>
</feature>
<keyword evidence="3" id="KW-0233">DNA recombination</keyword>
<dbReference type="SUPFAM" id="SSF56349">
    <property type="entry name" value="DNA breaking-rejoining enzymes"/>
    <property type="match status" value="1"/>
</dbReference>
<dbReference type="InterPro" id="IPR050090">
    <property type="entry name" value="Tyrosine_recombinase_XerCD"/>
</dbReference>
<dbReference type="GO" id="GO:0006310">
    <property type="term" value="P:DNA recombination"/>
    <property type="evidence" value="ECO:0007669"/>
    <property type="project" value="UniProtKB-KW"/>
</dbReference>
<dbReference type="PANTHER" id="PTHR30349">
    <property type="entry name" value="PHAGE INTEGRASE-RELATED"/>
    <property type="match status" value="1"/>
</dbReference>
<dbReference type="InterPro" id="IPR011010">
    <property type="entry name" value="DNA_brk_join_enz"/>
</dbReference>
<dbReference type="InterPro" id="IPR025269">
    <property type="entry name" value="SAM-like_dom"/>
</dbReference>
<dbReference type="AlphaFoldDB" id="A0A8X8LGZ3"/>
<dbReference type="EMBL" id="FNNO01000020">
    <property type="protein sequence ID" value="SDX56262.1"/>
    <property type="molecule type" value="Genomic_DNA"/>
</dbReference>
<dbReference type="GO" id="GO:0003677">
    <property type="term" value="F:DNA binding"/>
    <property type="evidence" value="ECO:0007669"/>
    <property type="project" value="UniProtKB-KW"/>
</dbReference>
<dbReference type="Pfam" id="PF13102">
    <property type="entry name" value="Phage_int_SAM_5"/>
    <property type="match status" value="1"/>
</dbReference>
<dbReference type="Pfam" id="PF00589">
    <property type="entry name" value="Phage_integrase"/>
    <property type="match status" value="1"/>
</dbReference>
<dbReference type="Proteomes" id="UP000198711">
    <property type="component" value="Unassembled WGS sequence"/>
</dbReference>
<dbReference type="Gene3D" id="1.10.443.10">
    <property type="entry name" value="Intergrase catalytic core"/>
    <property type="match status" value="1"/>
</dbReference>
<evidence type="ECO:0000259" key="4">
    <source>
        <dbReference type="PROSITE" id="PS51898"/>
    </source>
</evidence>
<dbReference type="CDD" id="cd01185">
    <property type="entry name" value="INTN1_C_like"/>
    <property type="match status" value="1"/>
</dbReference>
<organism evidence="5 6">
    <name type="scientific">Hydrobacter penzbergensis</name>
    <dbReference type="NCBI Taxonomy" id="1235997"/>
    <lineage>
        <taxon>Bacteria</taxon>
        <taxon>Pseudomonadati</taxon>
        <taxon>Bacteroidota</taxon>
        <taxon>Chitinophagia</taxon>
        <taxon>Chitinophagales</taxon>
        <taxon>Chitinophagaceae</taxon>
        <taxon>Hydrobacter</taxon>
    </lineage>
</organism>
<name>A0A8X8LGZ3_9BACT</name>
<evidence type="ECO:0000313" key="5">
    <source>
        <dbReference type="EMBL" id="SDX56262.1"/>
    </source>
</evidence>
<evidence type="ECO:0000256" key="2">
    <source>
        <dbReference type="ARBA" id="ARBA00023125"/>
    </source>
</evidence>
<comment type="caution">
    <text evidence="5">The sequence shown here is derived from an EMBL/GenBank/DDBJ whole genome shotgun (WGS) entry which is preliminary data.</text>
</comment>
<sequence>MFVSDFDYYLKHNDGNKHNTVVKYITNLKKIVNMAVTNGLLLKNPFVEYKSAYKDVERVYLTLPELKAIEQKEFKMERLRLVKDLFLFQCYTGLAYSDMAKLTDKDISTGVDGGKWIIIRRKKTDVRSAIPLLPMALTILGRYQGKETKLLPCYAIQKFNSYLGEIADHCEVNKNLTSHVGRRTFATTVALANGVSIETISKILGHSSTKITHQYALVTDLKVSEEMKQLKGKL</sequence>
<dbReference type="GO" id="GO:0015074">
    <property type="term" value="P:DNA integration"/>
    <property type="evidence" value="ECO:0007669"/>
    <property type="project" value="InterPro"/>
</dbReference>
<protein>
    <submittedName>
        <fullName evidence="5">Site-specific recombinase XerD</fullName>
    </submittedName>
</protein>
<keyword evidence="2" id="KW-0238">DNA-binding</keyword>